<gene>
    <name evidence="8" type="ORF">JYU34_021086</name>
</gene>
<sequence>MAKCAKCNKLVTKKSPGLQCSKCSKWIHAQCASITADQLSALNSTDSVDWKCRPCNGSARPKRLSCIMPDADDEEATDSEQQQPTNSDITQHMLSQIRREVREAIRMEMQQALSFFSDKIDEYEEKINIYEQERKNMEKQQQELKNNLTTITLRNNMMEQRINMLEQSQINNNIEICGIKEEKDENLTNILNTICSKLQQKPADIQKVFRKKSRQTNNNRREHSAVTVILRDGCRNQWVNSARDTPIHSRDLGIDGDNRIYIREELTPSTAFLLWKTKMELKEKHRFKFVWIKHGNIMARKNENEKYFVIRSQSDIERAVTETQDRS</sequence>
<evidence type="ECO:0008006" key="10">
    <source>
        <dbReference type="Google" id="ProtNLM"/>
    </source>
</evidence>
<evidence type="ECO:0000313" key="8">
    <source>
        <dbReference type="EMBL" id="KAG7295992.1"/>
    </source>
</evidence>
<evidence type="ECO:0000256" key="2">
    <source>
        <dbReference type="ARBA" id="ARBA00022771"/>
    </source>
</evidence>
<dbReference type="Gene3D" id="3.30.40.10">
    <property type="entry name" value="Zinc/RING finger domain, C3HC4 (zinc finger)"/>
    <property type="match status" value="1"/>
</dbReference>
<evidence type="ECO:0000256" key="4">
    <source>
        <dbReference type="PROSITE-ProRule" id="PRU00146"/>
    </source>
</evidence>
<evidence type="ECO:0000259" key="6">
    <source>
        <dbReference type="PROSITE" id="PS50016"/>
    </source>
</evidence>
<dbReference type="InterPro" id="IPR001965">
    <property type="entry name" value="Znf_PHD"/>
</dbReference>
<name>A0ABQ7PSP2_PLUXY</name>
<dbReference type="InterPro" id="IPR002219">
    <property type="entry name" value="PKC_DAG/PE"/>
</dbReference>
<dbReference type="Proteomes" id="UP000823941">
    <property type="component" value="Chromosome 29"/>
</dbReference>
<evidence type="ECO:0000256" key="3">
    <source>
        <dbReference type="ARBA" id="ARBA00022833"/>
    </source>
</evidence>
<organism evidence="8 9">
    <name type="scientific">Plutella xylostella</name>
    <name type="common">Diamondback moth</name>
    <name type="synonym">Plutella maculipennis</name>
    <dbReference type="NCBI Taxonomy" id="51655"/>
    <lineage>
        <taxon>Eukaryota</taxon>
        <taxon>Metazoa</taxon>
        <taxon>Ecdysozoa</taxon>
        <taxon>Arthropoda</taxon>
        <taxon>Hexapoda</taxon>
        <taxon>Insecta</taxon>
        <taxon>Pterygota</taxon>
        <taxon>Neoptera</taxon>
        <taxon>Endopterygota</taxon>
        <taxon>Lepidoptera</taxon>
        <taxon>Glossata</taxon>
        <taxon>Ditrysia</taxon>
        <taxon>Yponomeutoidea</taxon>
        <taxon>Plutellidae</taxon>
        <taxon>Plutella</taxon>
    </lineage>
</organism>
<keyword evidence="5" id="KW-0175">Coiled coil</keyword>
<dbReference type="Pfam" id="PF00628">
    <property type="entry name" value="PHD"/>
    <property type="match status" value="1"/>
</dbReference>
<dbReference type="SUPFAM" id="SSF57903">
    <property type="entry name" value="FYVE/PHD zinc finger"/>
    <property type="match status" value="1"/>
</dbReference>
<keyword evidence="1" id="KW-0479">Metal-binding</keyword>
<proteinExistence type="predicted"/>
<feature type="coiled-coil region" evidence="5">
    <location>
        <begin position="106"/>
        <end position="154"/>
    </location>
</feature>
<dbReference type="PROSITE" id="PS50081">
    <property type="entry name" value="ZF_DAG_PE_2"/>
    <property type="match status" value="1"/>
</dbReference>
<evidence type="ECO:0000256" key="1">
    <source>
        <dbReference type="ARBA" id="ARBA00022723"/>
    </source>
</evidence>
<dbReference type="Pfam" id="PF03258">
    <property type="entry name" value="Baculo_FP"/>
    <property type="match status" value="1"/>
</dbReference>
<dbReference type="InterPro" id="IPR011011">
    <property type="entry name" value="Znf_FYVE_PHD"/>
</dbReference>
<dbReference type="InterPro" id="IPR057251">
    <property type="entry name" value="FP_C"/>
</dbReference>
<protein>
    <recommendedName>
        <fullName evidence="10">PHD-type domain-containing protein</fullName>
    </recommendedName>
</protein>
<dbReference type="Pfam" id="PF25298">
    <property type="entry name" value="Baculo_FP_2nd"/>
    <property type="match status" value="1"/>
</dbReference>
<dbReference type="EMBL" id="JAHIBW010000029">
    <property type="protein sequence ID" value="KAG7295992.1"/>
    <property type="molecule type" value="Genomic_DNA"/>
</dbReference>
<evidence type="ECO:0000259" key="7">
    <source>
        <dbReference type="PROSITE" id="PS50081"/>
    </source>
</evidence>
<reference evidence="8 9" key="1">
    <citation type="submission" date="2021-06" db="EMBL/GenBank/DDBJ databases">
        <title>A haploid diamondback moth (Plutella xylostella L.) genome assembly resolves 31 chromosomes and identifies a diamide resistance mutation.</title>
        <authorList>
            <person name="Ward C.M."/>
            <person name="Perry K.D."/>
            <person name="Baker G."/>
            <person name="Powis K."/>
            <person name="Heckel D.G."/>
            <person name="Baxter S.W."/>
        </authorList>
    </citation>
    <scope>NUCLEOTIDE SEQUENCE [LARGE SCALE GENOMIC DNA]</scope>
    <source>
        <strain evidence="8 9">LV</strain>
        <tissue evidence="8">Single pupa</tissue>
    </source>
</reference>
<feature type="domain" description="PHD-type" evidence="6">
    <location>
        <begin position="1"/>
        <end position="58"/>
    </location>
</feature>
<dbReference type="PROSITE" id="PS50016">
    <property type="entry name" value="ZF_PHD_2"/>
    <property type="match status" value="1"/>
</dbReference>
<keyword evidence="3" id="KW-0862">Zinc</keyword>
<keyword evidence="9" id="KW-1185">Reference proteome</keyword>
<dbReference type="InterPro" id="IPR004941">
    <property type="entry name" value="FP_N"/>
</dbReference>
<dbReference type="SMART" id="SM00249">
    <property type="entry name" value="PHD"/>
    <property type="match status" value="1"/>
</dbReference>
<dbReference type="InterPro" id="IPR019787">
    <property type="entry name" value="Znf_PHD-finger"/>
</dbReference>
<evidence type="ECO:0000256" key="5">
    <source>
        <dbReference type="SAM" id="Coils"/>
    </source>
</evidence>
<comment type="caution">
    <text evidence="8">The sequence shown here is derived from an EMBL/GenBank/DDBJ whole genome shotgun (WGS) entry which is preliminary data.</text>
</comment>
<evidence type="ECO:0000313" key="9">
    <source>
        <dbReference type="Proteomes" id="UP000823941"/>
    </source>
</evidence>
<accession>A0ABQ7PSP2</accession>
<feature type="domain" description="Phorbol-ester/DAG-type" evidence="7">
    <location>
        <begin position="1"/>
        <end position="39"/>
    </location>
</feature>
<dbReference type="InterPro" id="IPR013083">
    <property type="entry name" value="Znf_RING/FYVE/PHD"/>
</dbReference>
<keyword evidence="2 4" id="KW-0863">Zinc-finger</keyword>